<dbReference type="AlphaFoldDB" id="A0A6L2Q8J9"/>
<accession>A0A6L2Q8J9</accession>
<dbReference type="InParanoid" id="A0A6L2Q8J9"/>
<evidence type="ECO:0000313" key="1">
    <source>
        <dbReference type="EMBL" id="GFG40794.1"/>
    </source>
</evidence>
<dbReference type="EMBL" id="BLKM01002595">
    <property type="protein sequence ID" value="GFG40794.1"/>
    <property type="molecule type" value="Genomic_DNA"/>
</dbReference>
<comment type="caution">
    <text evidence="1">The sequence shown here is derived from an EMBL/GenBank/DDBJ whole genome shotgun (WGS) entry which is preliminary data.</text>
</comment>
<feature type="non-terminal residue" evidence="1">
    <location>
        <position position="1"/>
    </location>
</feature>
<dbReference type="Proteomes" id="UP000502823">
    <property type="component" value="Unassembled WGS sequence"/>
</dbReference>
<proteinExistence type="predicted"/>
<reference evidence="2" key="1">
    <citation type="submission" date="2020-01" db="EMBL/GenBank/DDBJ databases">
        <title>Draft genome sequence of the Termite Coptotermes fromosanus.</title>
        <authorList>
            <person name="Itakura S."/>
            <person name="Yosikawa Y."/>
            <person name="Umezawa K."/>
        </authorList>
    </citation>
    <scope>NUCLEOTIDE SEQUENCE [LARGE SCALE GENOMIC DNA]</scope>
</reference>
<evidence type="ECO:0000313" key="2">
    <source>
        <dbReference type="Proteomes" id="UP000502823"/>
    </source>
</evidence>
<gene>
    <name evidence="1" type="ORF">Cfor_10998</name>
</gene>
<protein>
    <submittedName>
        <fullName evidence="1">Uncharacterized protein</fullName>
    </submittedName>
</protein>
<dbReference type="OrthoDB" id="7614160at2759"/>
<name>A0A6L2Q8J9_COPFO</name>
<keyword evidence="2" id="KW-1185">Reference proteome</keyword>
<organism evidence="1 2">
    <name type="scientific">Coptotermes formosanus</name>
    <name type="common">Formosan subterranean termite</name>
    <dbReference type="NCBI Taxonomy" id="36987"/>
    <lineage>
        <taxon>Eukaryota</taxon>
        <taxon>Metazoa</taxon>
        <taxon>Ecdysozoa</taxon>
        <taxon>Arthropoda</taxon>
        <taxon>Hexapoda</taxon>
        <taxon>Insecta</taxon>
        <taxon>Pterygota</taxon>
        <taxon>Neoptera</taxon>
        <taxon>Polyneoptera</taxon>
        <taxon>Dictyoptera</taxon>
        <taxon>Blattodea</taxon>
        <taxon>Blattoidea</taxon>
        <taxon>Termitoidae</taxon>
        <taxon>Rhinotermitidae</taxon>
        <taxon>Coptotermes</taxon>
    </lineage>
</organism>
<sequence>GDHTTDAFEVSSSTHSCSVAEAIHLMVIRKNYEKLLRPWVQLSKSVIQGSKKLILESVKTKITSYDRSKLIVRNLTHRREFLKGILEENYAARRTLEYYDSKVFSARQEKVEGVAS</sequence>